<dbReference type="eggNOG" id="arCOG10610">
    <property type="taxonomic scope" value="Archaea"/>
</dbReference>
<dbReference type="Proteomes" id="UP000007478">
    <property type="component" value="Chromosome"/>
</dbReference>
<keyword evidence="3" id="KW-1185">Reference proteome</keyword>
<evidence type="ECO:0000313" key="3">
    <source>
        <dbReference type="Proteomes" id="UP000007478"/>
    </source>
</evidence>
<name>F0LH26_THEBM</name>
<dbReference type="AlphaFoldDB" id="F0LH26"/>
<dbReference type="RefSeq" id="WP_013467532.1">
    <property type="nucleotide sequence ID" value="NC_014804.1"/>
</dbReference>
<evidence type="ECO:0000256" key="1">
    <source>
        <dbReference type="SAM" id="Phobius"/>
    </source>
</evidence>
<evidence type="ECO:0000313" key="2">
    <source>
        <dbReference type="EMBL" id="ADT84234.1"/>
    </source>
</evidence>
<feature type="transmembrane region" description="Helical" evidence="1">
    <location>
        <begin position="6"/>
        <end position="26"/>
    </location>
</feature>
<accession>F0LH26</accession>
<keyword evidence="1" id="KW-1133">Transmembrane helix</keyword>
<dbReference type="GeneID" id="10041575"/>
<organism evidence="2 3">
    <name type="scientific">Thermococcus barophilus (strain DSM 11836 / MP)</name>
    <dbReference type="NCBI Taxonomy" id="391623"/>
    <lineage>
        <taxon>Archaea</taxon>
        <taxon>Methanobacteriati</taxon>
        <taxon>Methanobacteriota</taxon>
        <taxon>Thermococci</taxon>
        <taxon>Thermococcales</taxon>
        <taxon>Thermococcaceae</taxon>
        <taxon>Thermococcus</taxon>
    </lineage>
</organism>
<reference evidence="2 3" key="1">
    <citation type="journal article" date="2011" name="J. Bacteriol.">
        <title>Complete genome sequence of the hyperthermophilic, piezophilic, heterotrophic, and carboxydotrophic archaeon Thermococcus barophilus MP.</title>
        <authorList>
            <person name="Vannier P."/>
            <person name="Marteinsson V.T."/>
            <person name="Fridjonsson O.H."/>
            <person name="Oger P."/>
            <person name="Jebbar M."/>
        </authorList>
    </citation>
    <scope>NUCLEOTIDE SEQUENCE [LARGE SCALE GENOMIC DNA]</scope>
    <source>
        <strain evidence="3">DSM 11836 / MP</strain>
    </source>
</reference>
<dbReference type="KEGG" id="tba:TERMP_01258"/>
<dbReference type="PATRIC" id="fig|391623.17.peg.1261"/>
<proteinExistence type="predicted"/>
<dbReference type="HOGENOM" id="CLU_1286405_0_0_2"/>
<keyword evidence="1" id="KW-0812">Transmembrane</keyword>
<sequence>MKRGIVVAWILFIVFASMPFIVNWSLKKGSEVSPVPKAPSENITVEGVIYVGYVTSHTGSDMLCVVPGEAYVPSAGKMVTLNVTVKFKHAQPCPYSDWKIVAENLKNVEIVKETKTELKDPYTAFKQYVVKVLGNGSIDIVFKYGTGCPYGTEERATVKFYIGTPPENVNVSTSNPKELPATNVFNITGIVKEINLNGKYVVVGNTTVYIKGRWHDEYGVEYQWRVMLGEVLKVGESVKIVATEENGKLVASEIIVNGHKYTKG</sequence>
<keyword evidence="1" id="KW-0472">Membrane</keyword>
<protein>
    <submittedName>
        <fullName evidence="2">Uncharacterized protein</fullName>
    </submittedName>
</protein>
<dbReference type="EMBL" id="CP002372">
    <property type="protein sequence ID" value="ADT84234.1"/>
    <property type="molecule type" value="Genomic_DNA"/>
</dbReference>
<gene>
    <name evidence="2" type="ordered locus">TERMP_01258</name>
</gene>